<feature type="active site" description="Nucleophile" evidence="5">
    <location>
        <position position="357"/>
    </location>
</feature>
<feature type="domain" description="SAM-dependent MTase RsmB/NOP-type" evidence="7">
    <location>
        <begin position="97"/>
        <end position="481"/>
    </location>
</feature>
<evidence type="ECO:0000313" key="9">
    <source>
        <dbReference type="Proteomes" id="UP000660262"/>
    </source>
</evidence>
<feature type="binding site" evidence="5">
    <location>
        <position position="304"/>
    </location>
    <ligand>
        <name>S-adenosyl-L-methionine</name>
        <dbReference type="ChEBI" id="CHEBI:59789"/>
    </ligand>
</feature>
<evidence type="ECO:0000256" key="3">
    <source>
        <dbReference type="ARBA" id="ARBA00022691"/>
    </source>
</evidence>
<feature type="compositionally biased region" description="Low complexity" evidence="6">
    <location>
        <begin position="489"/>
        <end position="502"/>
    </location>
</feature>
<keyword evidence="4 5" id="KW-0694">RNA-binding</keyword>
<organism evidence="8 9">
    <name type="scientific">Pycnococcus provasolii</name>
    <dbReference type="NCBI Taxonomy" id="41880"/>
    <lineage>
        <taxon>Eukaryota</taxon>
        <taxon>Viridiplantae</taxon>
        <taxon>Chlorophyta</taxon>
        <taxon>Pseudoscourfieldiophyceae</taxon>
        <taxon>Pseudoscourfieldiales</taxon>
        <taxon>Pycnococcaceae</taxon>
        <taxon>Pycnococcus</taxon>
    </lineage>
</organism>
<dbReference type="Gene3D" id="3.40.50.150">
    <property type="entry name" value="Vaccinia Virus protein VP39"/>
    <property type="match status" value="1"/>
</dbReference>
<reference evidence="8" key="1">
    <citation type="submission" date="2020-10" db="EMBL/GenBank/DDBJ databases">
        <title>Unveiling of a novel bifunctional photoreceptor, Dualchrome1, isolated from a cosmopolitan green alga.</title>
        <authorList>
            <person name="Suzuki S."/>
            <person name="Kawachi M."/>
        </authorList>
    </citation>
    <scope>NUCLEOTIDE SEQUENCE</scope>
    <source>
        <strain evidence="8">NIES 2893</strain>
    </source>
</reference>
<dbReference type="GO" id="GO:0008173">
    <property type="term" value="F:RNA methyltransferase activity"/>
    <property type="evidence" value="ECO:0007669"/>
    <property type="project" value="InterPro"/>
</dbReference>
<evidence type="ECO:0000256" key="6">
    <source>
        <dbReference type="SAM" id="MobiDB-lite"/>
    </source>
</evidence>
<feature type="region of interest" description="Disordered" evidence="6">
    <location>
        <begin position="484"/>
        <end position="520"/>
    </location>
</feature>
<dbReference type="PROSITE" id="PS51686">
    <property type="entry name" value="SAM_MT_RSMB_NOP"/>
    <property type="match status" value="1"/>
</dbReference>
<dbReference type="PANTHER" id="PTHR22808:SF6">
    <property type="entry name" value="SAM-DEPENDENT MTASE RSMB_NOP-TYPE DOMAIN-CONTAINING PROTEIN"/>
    <property type="match status" value="1"/>
</dbReference>
<keyword evidence="2 5" id="KW-0808">Transferase</keyword>
<protein>
    <recommendedName>
        <fullName evidence="7">SAM-dependent MTase RsmB/NOP-type domain-containing protein</fullName>
    </recommendedName>
</protein>
<dbReference type="EMBL" id="BNJQ01000001">
    <property type="protein sequence ID" value="GHP01712.1"/>
    <property type="molecule type" value="Genomic_DNA"/>
</dbReference>
<evidence type="ECO:0000259" key="7">
    <source>
        <dbReference type="PROSITE" id="PS51686"/>
    </source>
</evidence>
<dbReference type="SUPFAM" id="SSF53335">
    <property type="entry name" value="S-adenosyl-L-methionine-dependent methyltransferases"/>
    <property type="match status" value="1"/>
</dbReference>
<dbReference type="InterPro" id="IPR049560">
    <property type="entry name" value="MeTrfase_RsmB-F_NOP2_cat"/>
</dbReference>
<dbReference type="InterPro" id="IPR001678">
    <property type="entry name" value="MeTrfase_RsmB-F_NOP2_dom"/>
</dbReference>
<proteinExistence type="inferred from homology"/>
<feature type="compositionally biased region" description="Low complexity" evidence="6">
    <location>
        <begin position="33"/>
        <end position="49"/>
    </location>
</feature>
<sequence>MARRKRKPRSKATVKAAKKRAARLQLGPQTVGAPSASASASSLVASQQSQEHEPSPSPLSFSQPNRHLALAGNAQATLFERYYRAVNILPAHEWPAMIATLSRPLPVSFRVVGGPRTTEARAALGAIQQTLQREGATPLPWCDGWQIQADSGALKMSSRPGLRELHAWLVEASHGGLVVRQEAVSMVPAALLHIKPGHKVLDMCASPGSKTTQALEAVHGDGGAEDTAAGGLVVANDTDARRARLLIRRCAALGELTDRLAVTQHDATKFPNVLAPCWRGGEDDTRGLREQRYLDGPYDRVLCDVPCSGDGTLRKNPEVWSRWNPEFGAGLHMLQLRLALRAIALLRVGGCLAYSTCSLNPAEDEAVVAELLRRCHGAVQVVDVRSGETLDGDTTNDVHAAASKSRPGICDWPVYASMPGEEEGAPATLVVPEKSSRGFPPSLWPPTKDEMELRGELTKCLRFFPHDNDTGGFFVCILRKTSTLPGPPSKGSSSGSKSGTSRSRPHDRKAGHTSAELPQRIPCLRRVTGDALDEAWKCVGGNPEATDEKARFQRCTFTRSPNATCAGKSAWWLTDAMAEHVADHPGSAKLHILLAGSPLLTRTRIRGGLGGTPGGRVVARSLGYGGRKANEGGVLASPSGSCSWRIRHEGAALLPSIRHSAKGCMLPVRAEVMCKLLAPVADTASSKTSLARIVLSTKELRDRLLSWREMSAFEECDEGAIVLSSAKGQRSISLAAEKVVVKKDVGVGAVAADDEEPVAYLVVTWPRTKGLERAPAAAARRIIRLLGGSSGLSSERRGGGARSNQKAYR</sequence>
<dbReference type="AlphaFoldDB" id="A0A830H5C1"/>
<keyword evidence="1 5" id="KW-0489">Methyltransferase</keyword>
<evidence type="ECO:0000256" key="5">
    <source>
        <dbReference type="PROSITE-ProRule" id="PRU01023"/>
    </source>
</evidence>
<dbReference type="GO" id="GO:0001510">
    <property type="term" value="P:RNA methylation"/>
    <property type="evidence" value="ECO:0007669"/>
    <property type="project" value="InterPro"/>
</dbReference>
<evidence type="ECO:0000256" key="2">
    <source>
        <dbReference type="ARBA" id="ARBA00022679"/>
    </source>
</evidence>
<keyword evidence="9" id="KW-1185">Reference proteome</keyword>
<feature type="binding site" evidence="5">
    <location>
        <position position="237"/>
    </location>
    <ligand>
        <name>S-adenosyl-L-methionine</name>
        <dbReference type="ChEBI" id="CHEBI:59789"/>
    </ligand>
</feature>
<gene>
    <name evidence="8" type="ORF">PPROV_000046900</name>
</gene>
<keyword evidence="3 5" id="KW-0949">S-adenosyl-L-methionine</keyword>
<dbReference type="Proteomes" id="UP000660262">
    <property type="component" value="Unassembled WGS sequence"/>
</dbReference>
<dbReference type="PANTHER" id="PTHR22808">
    <property type="entry name" value="NCL1 YEAST -RELATED NOL1/NOP2/FMU SUN DOMAIN-CONTAINING"/>
    <property type="match status" value="1"/>
</dbReference>
<dbReference type="GO" id="GO:0003723">
    <property type="term" value="F:RNA binding"/>
    <property type="evidence" value="ECO:0007669"/>
    <property type="project" value="UniProtKB-UniRule"/>
</dbReference>
<dbReference type="InterPro" id="IPR023267">
    <property type="entry name" value="RCMT"/>
</dbReference>
<feature type="compositionally biased region" description="Basic residues" evidence="6">
    <location>
        <begin position="1"/>
        <end position="22"/>
    </location>
</feature>
<dbReference type="PRINTS" id="PR02008">
    <property type="entry name" value="RCMTFAMILY"/>
</dbReference>
<accession>A0A830H5C1</accession>
<name>A0A830H5C1_9CHLO</name>
<feature type="region of interest" description="Disordered" evidence="6">
    <location>
        <begin position="1"/>
        <end position="64"/>
    </location>
</feature>
<evidence type="ECO:0000313" key="8">
    <source>
        <dbReference type="EMBL" id="GHP01712.1"/>
    </source>
</evidence>
<feature type="binding site" evidence="5">
    <location>
        <position position="266"/>
    </location>
    <ligand>
        <name>S-adenosyl-L-methionine</name>
        <dbReference type="ChEBI" id="CHEBI:59789"/>
    </ligand>
</feature>
<comment type="similarity">
    <text evidence="5">Belongs to the class I-like SAM-binding methyltransferase superfamily. RsmB/NOP family.</text>
</comment>
<dbReference type="InterPro" id="IPR029063">
    <property type="entry name" value="SAM-dependent_MTases_sf"/>
</dbReference>
<evidence type="ECO:0000256" key="4">
    <source>
        <dbReference type="ARBA" id="ARBA00022884"/>
    </source>
</evidence>
<comment type="caution">
    <text evidence="8">The sequence shown here is derived from an EMBL/GenBank/DDBJ whole genome shotgun (WGS) entry which is preliminary data.</text>
</comment>
<evidence type="ECO:0000256" key="1">
    <source>
        <dbReference type="ARBA" id="ARBA00022603"/>
    </source>
</evidence>
<dbReference type="OrthoDB" id="6093671at2759"/>
<comment type="caution">
    <text evidence="5">Lacks conserved residue(s) required for the propagation of feature annotation.</text>
</comment>
<dbReference type="Pfam" id="PF01189">
    <property type="entry name" value="Methyltr_RsmB-F"/>
    <property type="match status" value="1"/>
</dbReference>